<reference evidence="1" key="1">
    <citation type="submission" date="2020-05" db="EMBL/GenBank/DDBJ databases">
        <title>WGS assembly of Panicum virgatum.</title>
        <authorList>
            <person name="Lovell J.T."/>
            <person name="Jenkins J."/>
            <person name="Shu S."/>
            <person name="Juenger T.E."/>
            <person name="Schmutz J."/>
        </authorList>
    </citation>
    <scope>NUCLEOTIDE SEQUENCE</scope>
    <source>
        <strain evidence="1">AP13</strain>
    </source>
</reference>
<organism evidence="1 2">
    <name type="scientific">Panicum virgatum</name>
    <name type="common">Blackwell switchgrass</name>
    <dbReference type="NCBI Taxonomy" id="38727"/>
    <lineage>
        <taxon>Eukaryota</taxon>
        <taxon>Viridiplantae</taxon>
        <taxon>Streptophyta</taxon>
        <taxon>Embryophyta</taxon>
        <taxon>Tracheophyta</taxon>
        <taxon>Spermatophyta</taxon>
        <taxon>Magnoliopsida</taxon>
        <taxon>Liliopsida</taxon>
        <taxon>Poales</taxon>
        <taxon>Poaceae</taxon>
        <taxon>PACMAD clade</taxon>
        <taxon>Panicoideae</taxon>
        <taxon>Panicodae</taxon>
        <taxon>Paniceae</taxon>
        <taxon>Panicinae</taxon>
        <taxon>Panicum</taxon>
        <taxon>Panicum sect. Hiantes</taxon>
    </lineage>
</organism>
<keyword evidence="2" id="KW-1185">Reference proteome</keyword>
<sequence>MALASRAIGACRSSPPLCSTAFSLSTIDRRRSQLGMVGRNQGRPLFEGGERSVNRVQSDRDSCALAAFETETERERGFAFLPSFLCSRSTTNPSRGRLEHIGHQHARHGGFSAPPRTTASRGPYARTALKVSIVMVV</sequence>
<evidence type="ECO:0000313" key="2">
    <source>
        <dbReference type="Proteomes" id="UP000823388"/>
    </source>
</evidence>
<comment type="caution">
    <text evidence="1">The sequence shown here is derived from an EMBL/GenBank/DDBJ whole genome shotgun (WGS) entry which is preliminary data.</text>
</comment>
<dbReference type="AlphaFoldDB" id="A0A8T0TK63"/>
<proteinExistence type="predicted"/>
<accession>A0A8T0TK63</accession>
<protein>
    <submittedName>
        <fullName evidence="1">Uncharacterized protein</fullName>
    </submittedName>
</protein>
<dbReference type="EMBL" id="CM029043">
    <property type="protein sequence ID" value="KAG2612302.1"/>
    <property type="molecule type" value="Genomic_DNA"/>
</dbReference>
<evidence type="ECO:0000313" key="1">
    <source>
        <dbReference type="EMBL" id="KAG2612302.1"/>
    </source>
</evidence>
<name>A0A8T0TK63_PANVG</name>
<dbReference type="Proteomes" id="UP000823388">
    <property type="component" value="Chromosome 4K"/>
</dbReference>
<gene>
    <name evidence="1" type="ORF">PVAP13_4KG268905</name>
</gene>